<accession>A0ABR1CUA5</accession>
<gene>
    <name evidence="3" type="primary">Necator_chrIII.g10410</name>
    <name evidence="3" type="ORF">RB195_009645</name>
</gene>
<dbReference type="PROSITE" id="PS50175">
    <property type="entry name" value="ASP_PROT_RETROV"/>
    <property type="match status" value="1"/>
</dbReference>
<dbReference type="Proteomes" id="UP001303046">
    <property type="component" value="Unassembled WGS sequence"/>
</dbReference>
<dbReference type="InterPro" id="IPR001995">
    <property type="entry name" value="Peptidase_A2_cat"/>
</dbReference>
<evidence type="ECO:0000256" key="1">
    <source>
        <dbReference type="SAM" id="MobiDB-lite"/>
    </source>
</evidence>
<evidence type="ECO:0000313" key="4">
    <source>
        <dbReference type="Proteomes" id="UP001303046"/>
    </source>
</evidence>
<reference evidence="3 4" key="1">
    <citation type="submission" date="2023-08" db="EMBL/GenBank/DDBJ databases">
        <title>A Necator americanus chromosomal reference genome.</title>
        <authorList>
            <person name="Ilik V."/>
            <person name="Petrzelkova K.J."/>
            <person name="Pardy F."/>
            <person name="Fuh T."/>
            <person name="Niatou-Singa F.S."/>
            <person name="Gouil Q."/>
            <person name="Baker L."/>
            <person name="Ritchie M.E."/>
            <person name="Jex A.R."/>
            <person name="Gazzola D."/>
            <person name="Li H."/>
            <person name="Toshio Fujiwara R."/>
            <person name="Zhan B."/>
            <person name="Aroian R.V."/>
            <person name="Pafco B."/>
            <person name="Schwarz E.M."/>
        </authorList>
    </citation>
    <scope>NUCLEOTIDE SEQUENCE [LARGE SCALE GENOMIC DNA]</scope>
    <source>
        <strain evidence="3 4">Aroian</strain>
        <tissue evidence="3">Whole animal</tissue>
    </source>
</reference>
<sequence>MRHRNQSRHSPFPSSPPYGVRFRANPRDSLSAVRRTHSSPKSSSHVATDDEMHNGLDCRPVDDPTTLTTSSNHQRPLLMTVKAHTRNIKTKTLETVNVMLDSGAQNSFISNAATERLSLKPYDHKPLIVIGFGG</sequence>
<organism evidence="3 4">
    <name type="scientific">Necator americanus</name>
    <name type="common">Human hookworm</name>
    <dbReference type="NCBI Taxonomy" id="51031"/>
    <lineage>
        <taxon>Eukaryota</taxon>
        <taxon>Metazoa</taxon>
        <taxon>Ecdysozoa</taxon>
        <taxon>Nematoda</taxon>
        <taxon>Chromadorea</taxon>
        <taxon>Rhabditida</taxon>
        <taxon>Rhabditina</taxon>
        <taxon>Rhabditomorpha</taxon>
        <taxon>Strongyloidea</taxon>
        <taxon>Ancylostomatidae</taxon>
        <taxon>Bunostominae</taxon>
        <taxon>Necator</taxon>
    </lineage>
</organism>
<feature type="compositionally biased region" description="Basic and acidic residues" evidence="1">
    <location>
        <begin position="47"/>
        <end position="62"/>
    </location>
</feature>
<comment type="caution">
    <text evidence="3">The sequence shown here is derived from an EMBL/GenBank/DDBJ whole genome shotgun (WGS) entry which is preliminary data.</text>
</comment>
<proteinExistence type="predicted"/>
<evidence type="ECO:0000259" key="2">
    <source>
        <dbReference type="PROSITE" id="PS50175"/>
    </source>
</evidence>
<feature type="region of interest" description="Disordered" evidence="1">
    <location>
        <begin position="1"/>
        <end position="75"/>
    </location>
</feature>
<feature type="domain" description="Peptidase A2" evidence="2">
    <location>
        <begin position="96"/>
        <end position="134"/>
    </location>
</feature>
<keyword evidence="4" id="KW-1185">Reference proteome</keyword>
<name>A0ABR1CUA5_NECAM</name>
<evidence type="ECO:0000313" key="3">
    <source>
        <dbReference type="EMBL" id="KAK6741898.1"/>
    </source>
</evidence>
<dbReference type="EMBL" id="JAVFWL010000003">
    <property type="protein sequence ID" value="KAK6741898.1"/>
    <property type="molecule type" value="Genomic_DNA"/>
</dbReference>
<feature type="compositionally biased region" description="Polar residues" evidence="1">
    <location>
        <begin position="65"/>
        <end position="74"/>
    </location>
</feature>
<protein>
    <recommendedName>
        <fullName evidence="2">Peptidase A2 domain-containing protein</fullName>
    </recommendedName>
</protein>